<evidence type="ECO:0000256" key="1">
    <source>
        <dbReference type="ARBA" id="ARBA00003217"/>
    </source>
</evidence>
<keyword evidence="16" id="KW-0472">Membrane</keyword>
<feature type="signal peptide" evidence="17">
    <location>
        <begin position="1"/>
        <end position="25"/>
    </location>
</feature>
<dbReference type="KEGG" id="eha:Ethha_1181"/>
<keyword evidence="9" id="KW-0133">Cell shape</keyword>
<dbReference type="AlphaFoldDB" id="E6U526"/>
<dbReference type="Gene3D" id="3.40.710.10">
    <property type="entry name" value="DD-peptidase/beta-lactamase superfamily"/>
    <property type="match status" value="1"/>
</dbReference>
<evidence type="ECO:0000256" key="13">
    <source>
        <dbReference type="PIRSR" id="PIRSR618044-1"/>
    </source>
</evidence>
<keyword evidence="6" id="KW-0645">Protease</keyword>
<evidence type="ECO:0000256" key="17">
    <source>
        <dbReference type="SAM" id="SignalP"/>
    </source>
</evidence>
<feature type="domain" description="Peptidase S11 D-Ala-D-Ala carboxypeptidase A C-terminal" evidence="18">
    <location>
        <begin position="291"/>
        <end position="384"/>
    </location>
</feature>
<dbReference type="Pfam" id="PF07943">
    <property type="entry name" value="PBP5_C"/>
    <property type="match status" value="1"/>
</dbReference>
<dbReference type="EC" id="3.4.16.4" evidence="4"/>
<dbReference type="InterPro" id="IPR037167">
    <property type="entry name" value="Peptidase_S11_C_sf"/>
</dbReference>
<keyword evidence="11" id="KW-0961">Cell wall biogenesis/degradation</keyword>
<dbReference type="GO" id="GO:0009252">
    <property type="term" value="P:peptidoglycan biosynthetic process"/>
    <property type="evidence" value="ECO:0007669"/>
    <property type="project" value="UniProtKB-UniPathway"/>
</dbReference>
<name>E6U526_ETHHY</name>
<evidence type="ECO:0000259" key="18">
    <source>
        <dbReference type="SMART" id="SM00936"/>
    </source>
</evidence>
<dbReference type="eggNOG" id="COG1686">
    <property type="taxonomic scope" value="Bacteria"/>
</dbReference>
<dbReference type="Proteomes" id="UP000001551">
    <property type="component" value="Chromosome"/>
</dbReference>
<evidence type="ECO:0000256" key="14">
    <source>
        <dbReference type="PIRSR" id="PIRSR618044-2"/>
    </source>
</evidence>
<protein>
    <recommendedName>
        <fullName evidence="4">serine-type D-Ala-D-Ala carboxypeptidase</fullName>
        <ecNumber evidence="4">3.4.16.4</ecNumber>
    </recommendedName>
</protein>
<dbReference type="SMART" id="SM00936">
    <property type="entry name" value="PBP5_C"/>
    <property type="match status" value="1"/>
</dbReference>
<dbReference type="PRINTS" id="PR00725">
    <property type="entry name" value="DADACBPTASE1"/>
</dbReference>
<proteinExistence type="inferred from homology"/>
<evidence type="ECO:0000256" key="15">
    <source>
        <dbReference type="RuleBase" id="RU004016"/>
    </source>
</evidence>
<evidence type="ECO:0000256" key="4">
    <source>
        <dbReference type="ARBA" id="ARBA00012448"/>
    </source>
</evidence>
<dbReference type="GO" id="GO:0071555">
    <property type="term" value="P:cell wall organization"/>
    <property type="evidence" value="ECO:0007669"/>
    <property type="project" value="UniProtKB-KW"/>
</dbReference>
<dbReference type="PANTHER" id="PTHR21581:SF6">
    <property type="entry name" value="TRAFFICKING PROTEIN PARTICLE COMPLEX SUBUNIT 12"/>
    <property type="match status" value="1"/>
</dbReference>
<feature type="transmembrane region" description="Helical" evidence="16">
    <location>
        <begin position="402"/>
        <end position="420"/>
    </location>
</feature>
<dbReference type="GO" id="GO:0009002">
    <property type="term" value="F:serine-type D-Ala-D-Ala carboxypeptidase activity"/>
    <property type="evidence" value="ECO:0007669"/>
    <property type="project" value="UniProtKB-EC"/>
</dbReference>
<evidence type="ECO:0000256" key="8">
    <source>
        <dbReference type="ARBA" id="ARBA00022801"/>
    </source>
</evidence>
<keyword evidence="20" id="KW-1185">Reference proteome</keyword>
<accession>E6U526</accession>
<feature type="active site" evidence="13">
    <location>
        <position position="122"/>
    </location>
</feature>
<dbReference type="STRING" id="663278.Ethha_1181"/>
<comment type="pathway">
    <text evidence="2">Cell wall biogenesis; peptidoglycan biosynthesis.</text>
</comment>
<dbReference type="PANTHER" id="PTHR21581">
    <property type="entry name" value="D-ALANYL-D-ALANINE CARBOXYPEPTIDASE"/>
    <property type="match status" value="1"/>
</dbReference>
<feature type="active site" description="Acyl-ester intermediate" evidence="13">
    <location>
        <position position="61"/>
    </location>
</feature>
<reference evidence="19 20" key="1">
    <citation type="submission" date="2010-12" db="EMBL/GenBank/DDBJ databases">
        <title>Complete sequence of Ethanoligenens harbinense YUAN-3.</title>
        <authorList>
            <person name="Lucas S."/>
            <person name="Copeland A."/>
            <person name="Lapidus A."/>
            <person name="Cheng J.-F."/>
            <person name="Bruce D."/>
            <person name="Goodwin L."/>
            <person name="Pitluck S."/>
            <person name="Chertkov O."/>
            <person name="Misra M."/>
            <person name="Detter J.C."/>
            <person name="Han C."/>
            <person name="Tapia R."/>
            <person name="Land M."/>
            <person name="Hauser L."/>
            <person name="Jeffries C."/>
            <person name="Kyrpides N."/>
            <person name="Ivanova N."/>
            <person name="Mikhailova N."/>
            <person name="Wang A."/>
            <person name="Mouttaki H."/>
            <person name="He Z."/>
            <person name="Zhou J."/>
            <person name="Hemme C.L."/>
            <person name="Woyke T."/>
        </authorList>
    </citation>
    <scope>NUCLEOTIDE SEQUENCE [LARGE SCALE GENOMIC DNA]</scope>
    <source>
        <strain evidence="20">DSM 18485 / JCM 12961 / CGMCC 1.5033 / YUAN-3</strain>
    </source>
</reference>
<feature type="binding site" evidence="14">
    <location>
        <position position="234"/>
    </location>
    <ligand>
        <name>substrate</name>
    </ligand>
</feature>
<evidence type="ECO:0000256" key="2">
    <source>
        <dbReference type="ARBA" id="ARBA00004752"/>
    </source>
</evidence>
<keyword evidence="5 19" id="KW-0121">Carboxypeptidase</keyword>
<dbReference type="GO" id="GO:0006508">
    <property type="term" value="P:proteolysis"/>
    <property type="evidence" value="ECO:0007669"/>
    <property type="project" value="UniProtKB-KW"/>
</dbReference>
<evidence type="ECO:0000313" key="20">
    <source>
        <dbReference type="Proteomes" id="UP000001551"/>
    </source>
</evidence>
<dbReference type="RefSeq" id="WP_013485093.1">
    <property type="nucleotide sequence ID" value="NC_014828.1"/>
</dbReference>
<comment type="function">
    <text evidence="1">Removes C-terminal D-alanyl residues from sugar-peptide cell wall precursors.</text>
</comment>
<dbReference type="HOGENOM" id="CLU_027070_7_3_9"/>
<organism evidence="19 20">
    <name type="scientific">Ethanoligenens harbinense (strain DSM 18485 / JCM 12961 / CGMCC 1.5033 / YUAN-3)</name>
    <dbReference type="NCBI Taxonomy" id="663278"/>
    <lineage>
        <taxon>Bacteria</taxon>
        <taxon>Bacillati</taxon>
        <taxon>Bacillota</taxon>
        <taxon>Clostridia</taxon>
        <taxon>Eubacteriales</taxon>
        <taxon>Oscillospiraceae</taxon>
        <taxon>Ethanoligenens</taxon>
    </lineage>
</organism>
<dbReference type="EMBL" id="CP002400">
    <property type="protein sequence ID" value="ADU26732.1"/>
    <property type="molecule type" value="Genomic_DNA"/>
</dbReference>
<dbReference type="Gene3D" id="2.60.410.10">
    <property type="entry name" value="D-Ala-D-Ala carboxypeptidase, C-terminal domain"/>
    <property type="match status" value="1"/>
</dbReference>
<evidence type="ECO:0000256" key="9">
    <source>
        <dbReference type="ARBA" id="ARBA00022960"/>
    </source>
</evidence>
<evidence type="ECO:0000256" key="7">
    <source>
        <dbReference type="ARBA" id="ARBA00022729"/>
    </source>
</evidence>
<feature type="active site" description="Acyl-ester intermediate" evidence="13">
    <location>
        <position position="64"/>
    </location>
</feature>
<evidence type="ECO:0000256" key="16">
    <source>
        <dbReference type="SAM" id="Phobius"/>
    </source>
</evidence>
<sequence length="443" mass="48169">MRKTIMTVVLFLAVAVGISSLPVLAWDPPASVSSSTVYLVNADTGAVIYEKNADAKVYPASITKLMTALLTMQKYSNAMDTVLTVTKDDIAPLSGTDSSVLGLKPGEQITVRQLLYGLLVKSGNDCAMVLARNVGGSVSAFVDMMNAEAKKIGADHTHYANPEGLQDPNHYTTAKDVYLIARQVMANDFLAGVVDTQSYTIPATNMTTAVKITNTNLLLSSGSKYYLSSVKGIKTGTTTDAGACLVSMAQSKGMTYYAVVMGGKETTTNGVVDNTAFADTKALYQWVLGSFQMRELLDTGTPQAQVPLLFAWKQQNLRLVPKEQFNALIPTAQSKATVTVVPHNLPKSVPAPVAKGQLICTADVLLGGQKIGTVQLVASQKVERSMPLYVFYLISQFFHSPWFKFICAGLVILLALYFILAYRHNRRKKAGVKRRRPRNRYRL</sequence>
<gene>
    <name evidence="19" type="ordered locus">Ethha_1181</name>
</gene>
<dbReference type="InterPro" id="IPR001967">
    <property type="entry name" value="Peptidase_S11_N"/>
</dbReference>
<keyword evidence="8" id="KW-0378">Hydrolase</keyword>
<dbReference type="InterPro" id="IPR012338">
    <property type="entry name" value="Beta-lactam/transpept-like"/>
</dbReference>
<evidence type="ECO:0000256" key="11">
    <source>
        <dbReference type="ARBA" id="ARBA00023316"/>
    </source>
</evidence>
<evidence type="ECO:0000256" key="12">
    <source>
        <dbReference type="ARBA" id="ARBA00034000"/>
    </source>
</evidence>
<dbReference type="InterPro" id="IPR015956">
    <property type="entry name" value="Peniciliin-bd_prot_C_sf"/>
</dbReference>
<keyword evidence="10" id="KW-0573">Peptidoglycan synthesis</keyword>
<keyword evidence="16" id="KW-1133">Transmembrane helix</keyword>
<comment type="similarity">
    <text evidence="3 15">Belongs to the peptidase S11 family.</text>
</comment>
<evidence type="ECO:0000256" key="6">
    <source>
        <dbReference type="ARBA" id="ARBA00022670"/>
    </source>
</evidence>
<evidence type="ECO:0000256" key="3">
    <source>
        <dbReference type="ARBA" id="ARBA00007164"/>
    </source>
</evidence>
<evidence type="ECO:0000256" key="10">
    <source>
        <dbReference type="ARBA" id="ARBA00022984"/>
    </source>
</evidence>
<comment type="catalytic activity">
    <reaction evidence="12">
        <text>Preferential cleavage: (Ac)2-L-Lys-D-Ala-|-D-Ala. Also transpeptidation of peptidyl-alanyl moieties that are N-acyl substituents of D-alanine.</text>
        <dbReference type="EC" id="3.4.16.4"/>
    </reaction>
</comment>
<dbReference type="GO" id="GO:0008360">
    <property type="term" value="P:regulation of cell shape"/>
    <property type="evidence" value="ECO:0007669"/>
    <property type="project" value="UniProtKB-KW"/>
</dbReference>
<dbReference type="Pfam" id="PF00768">
    <property type="entry name" value="Peptidase_S11"/>
    <property type="match status" value="1"/>
</dbReference>
<dbReference type="SUPFAM" id="SSF56601">
    <property type="entry name" value="beta-lactamase/transpeptidase-like"/>
    <property type="match status" value="1"/>
</dbReference>
<evidence type="ECO:0000256" key="5">
    <source>
        <dbReference type="ARBA" id="ARBA00022645"/>
    </source>
</evidence>
<dbReference type="UniPathway" id="UPA00219"/>
<dbReference type="InterPro" id="IPR018044">
    <property type="entry name" value="Peptidase_S11"/>
</dbReference>
<evidence type="ECO:0000313" key="19">
    <source>
        <dbReference type="EMBL" id="ADU26732.1"/>
    </source>
</evidence>
<feature type="chain" id="PRO_5003212169" description="serine-type D-Ala-D-Ala carboxypeptidase" evidence="17">
    <location>
        <begin position="26"/>
        <end position="443"/>
    </location>
</feature>
<keyword evidence="16" id="KW-0812">Transmembrane</keyword>
<keyword evidence="7 17" id="KW-0732">Signal</keyword>
<dbReference type="InterPro" id="IPR012907">
    <property type="entry name" value="Peptidase_S11_C"/>
</dbReference>
<dbReference type="SUPFAM" id="SSF69189">
    <property type="entry name" value="Penicillin-binding protein associated domain"/>
    <property type="match status" value="1"/>
</dbReference>